<gene>
    <name evidence="4" type="ORF">FBUS_07270</name>
</gene>
<reference evidence="4" key="1">
    <citation type="submission" date="2019-05" db="EMBL/GenBank/DDBJ databases">
        <title>Annotation for the trematode Fasciolopsis buski.</title>
        <authorList>
            <person name="Choi Y.-J."/>
        </authorList>
    </citation>
    <scope>NUCLEOTIDE SEQUENCE</scope>
    <source>
        <strain evidence="4">HT</strain>
        <tissue evidence="4">Whole worm</tissue>
    </source>
</reference>
<keyword evidence="1" id="KW-0819">tRNA processing</keyword>
<dbReference type="PANTHER" id="PTHR11079:SF156">
    <property type="entry name" value="INACTIVE TRNA-SPECIFIC ADENOSINE DEAMINASE-LIKE PROTEIN 3-RELATED"/>
    <property type="match status" value="1"/>
</dbReference>
<feature type="domain" description="CMP/dCMP-type deaminase" evidence="3">
    <location>
        <begin position="278"/>
        <end position="426"/>
    </location>
</feature>
<keyword evidence="5" id="KW-1185">Reference proteome</keyword>
<proteinExistence type="inferred from homology"/>
<dbReference type="PANTHER" id="PTHR11079">
    <property type="entry name" value="CYTOSINE DEAMINASE FAMILY MEMBER"/>
    <property type="match status" value="1"/>
</dbReference>
<comment type="similarity">
    <text evidence="2">Belongs to the cytidine and deoxycytidylate deaminase family. ADAT3 subfamily.</text>
</comment>
<dbReference type="InterPro" id="IPR016193">
    <property type="entry name" value="Cytidine_deaminase-like"/>
</dbReference>
<dbReference type="AlphaFoldDB" id="A0A8E0S1A3"/>
<dbReference type="InterPro" id="IPR002125">
    <property type="entry name" value="CMP_dCMP_dom"/>
</dbReference>
<sequence length="444" mass="49389">IEPANVDSYSDIVRVPQGSSARALRLIVAAGWNACIEDGEKLDSELFDHQAHGDFSDILFTASSGSPAKNGTAVPVVLPVGPSQTTKPSKLPRLDNSGGIETDEIHFDLVAIVAPEVECQYPHYVPGWSVDIARGRLLNMFHMALTSIKPLPTHLAHLKRIDTCRNLDSPSNTEAAAIFLGLADSGFRQTEAISLVSQVFRELNLTAEQIPTNHVVPCWIPSSAPITRMHQKIYAFRTRCHNGITFGWPTTLRTNPPLENLLLVGHGRSDYFTPEQTRRQKHWIREVLKLIRVPSSQSLQSCFGRNGPACGAIIVDPVRDVCLSRSVTEVNDSASISCLDHAIFLALEQLSEMQRNLSESERGTMYLCTGFEAYLTHEPCIMCSMALVHSRIRRVFCCLRNPIYGGFTGRIRLHVERKLNHRFDVFAPPLNHETSAIVRSTRFC</sequence>
<dbReference type="SUPFAM" id="SSF53927">
    <property type="entry name" value="Cytidine deaminase-like"/>
    <property type="match status" value="1"/>
</dbReference>
<dbReference type="GO" id="GO:0005634">
    <property type="term" value="C:nucleus"/>
    <property type="evidence" value="ECO:0007669"/>
    <property type="project" value="TreeGrafter"/>
</dbReference>
<dbReference type="Gene3D" id="3.40.140.10">
    <property type="entry name" value="Cytidine Deaminase, domain 2"/>
    <property type="match status" value="1"/>
</dbReference>
<organism evidence="4 5">
    <name type="scientific">Fasciolopsis buskii</name>
    <dbReference type="NCBI Taxonomy" id="27845"/>
    <lineage>
        <taxon>Eukaryota</taxon>
        <taxon>Metazoa</taxon>
        <taxon>Spiralia</taxon>
        <taxon>Lophotrochozoa</taxon>
        <taxon>Platyhelminthes</taxon>
        <taxon>Trematoda</taxon>
        <taxon>Digenea</taxon>
        <taxon>Plagiorchiida</taxon>
        <taxon>Echinostomata</taxon>
        <taxon>Echinostomatoidea</taxon>
        <taxon>Fasciolidae</taxon>
        <taxon>Fasciolopsis</taxon>
    </lineage>
</organism>
<evidence type="ECO:0000256" key="1">
    <source>
        <dbReference type="ARBA" id="ARBA00022694"/>
    </source>
</evidence>
<dbReference type="CDD" id="cd01285">
    <property type="entry name" value="nucleoside_deaminase"/>
    <property type="match status" value="1"/>
</dbReference>
<dbReference type="Pfam" id="PF00383">
    <property type="entry name" value="dCMP_cyt_deam_1"/>
    <property type="match status" value="1"/>
</dbReference>
<dbReference type="EMBL" id="LUCM01004989">
    <property type="protein sequence ID" value="KAA0193514.1"/>
    <property type="molecule type" value="Genomic_DNA"/>
</dbReference>
<evidence type="ECO:0000256" key="2">
    <source>
        <dbReference type="ARBA" id="ARBA00038160"/>
    </source>
</evidence>
<dbReference type="GO" id="GO:0005737">
    <property type="term" value="C:cytoplasm"/>
    <property type="evidence" value="ECO:0007669"/>
    <property type="project" value="TreeGrafter"/>
</dbReference>
<dbReference type="GO" id="GO:0008033">
    <property type="term" value="P:tRNA processing"/>
    <property type="evidence" value="ECO:0007669"/>
    <property type="project" value="UniProtKB-KW"/>
</dbReference>
<dbReference type="PROSITE" id="PS51747">
    <property type="entry name" value="CYT_DCMP_DEAMINASES_2"/>
    <property type="match status" value="1"/>
</dbReference>
<feature type="non-terminal residue" evidence="4">
    <location>
        <position position="444"/>
    </location>
</feature>
<dbReference type="GO" id="GO:0052717">
    <property type="term" value="F:tRNA-specific adenosine-34 deaminase activity"/>
    <property type="evidence" value="ECO:0007669"/>
    <property type="project" value="TreeGrafter"/>
</dbReference>
<comment type="caution">
    <text evidence="4">The sequence shown here is derived from an EMBL/GenBank/DDBJ whole genome shotgun (WGS) entry which is preliminary data.</text>
</comment>
<dbReference type="OrthoDB" id="3180714at2759"/>
<evidence type="ECO:0000259" key="3">
    <source>
        <dbReference type="PROSITE" id="PS51747"/>
    </source>
</evidence>
<evidence type="ECO:0000313" key="4">
    <source>
        <dbReference type="EMBL" id="KAA0193514.1"/>
    </source>
</evidence>
<accession>A0A8E0S1A3</accession>
<evidence type="ECO:0000313" key="5">
    <source>
        <dbReference type="Proteomes" id="UP000728185"/>
    </source>
</evidence>
<name>A0A8E0S1A3_9TREM</name>
<dbReference type="Proteomes" id="UP000728185">
    <property type="component" value="Unassembled WGS sequence"/>
</dbReference>
<protein>
    <submittedName>
        <fullName evidence="4">tRNA-specific adenosine deaminase protein 3</fullName>
    </submittedName>
</protein>